<proteinExistence type="predicted"/>
<gene>
    <name evidence="1" type="ORF">RN79_06700</name>
</gene>
<dbReference type="RefSeq" id="WP_039677501.1">
    <property type="nucleotide sequence ID" value="NZ_JWIY01000002.1"/>
</dbReference>
<comment type="caution">
    <text evidence="1">The sequence shown here is derived from an EMBL/GenBank/DDBJ whole genome shotgun (WGS) entry which is preliminary data.</text>
</comment>
<dbReference type="InterPro" id="IPR006427">
    <property type="entry name" value="Portal_HK97"/>
</dbReference>
<dbReference type="EMBL" id="JWIY01000002">
    <property type="protein sequence ID" value="KIC77878.1"/>
    <property type="molecule type" value="Genomic_DNA"/>
</dbReference>
<dbReference type="InterPro" id="IPR006944">
    <property type="entry name" value="Phage/GTA_portal"/>
</dbReference>
<evidence type="ECO:0000313" key="1">
    <source>
        <dbReference type="EMBL" id="KIC77878.1"/>
    </source>
</evidence>
<dbReference type="OrthoDB" id="1803666at2"/>
<accession>A0A0C1HUV3</accession>
<dbReference type="NCBIfam" id="TIGR01537">
    <property type="entry name" value="portal_HK97"/>
    <property type="match status" value="1"/>
</dbReference>
<sequence>MGIFDKLWKRRKSRPAVNMIGQSDLGLIIDGDGYVPLARNPDVIMAVNKIADMVSNMTIHLMENTDKGDVRVKDGLARKIDVNPCEHMTRKTWIFKIVRDLLLFGDGNSVLHVEYNPTTDYIENLRPFPMDEVSFKSNKLSYVIQYRGVEYEPDEVVHFVINPDPDNPFVGTGYRLALRDIVRNLNLATQTKKGFMSGKNVPSLIVKVDSSSDELGSQDGRDRIAKKYLETSQVGEPWIIPDALMEVQQVKPLSLNDIALNESVEIDKKTVAGLLGVPAFVLGVGDFNKAEYNNFVNTTIMSIATTITQTLTRDLLVSSSRYFKLNPRSLYSYDITELSSVAKQMTDSAAMRRNEWRDWVGMTPDPEMDEIIVLENYLPQGELGNQSKLIKEGGNTDEKT</sequence>
<organism evidence="1 2">
    <name type="scientific">Streptococcus constellatus</name>
    <dbReference type="NCBI Taxonomy" id="76860"/>
    <lineage>
        <taxon>Bacteria</taxon>
        <taxon>Bacillati</taxon>
        <taxon>Bacillota</taxon>
        <taxon>Bacilli</taxon>
        <taxon>Lactobacillales</taxon>
        <taxon>Streptococcaceae</taxon>
        <taxon>Streptococcus</taxon>
        <taxon>Streptococcus anginosus group</taxon>
    </lineage>
</organism>
<name>A0A0C1HUV3_STRCV</name>
<dbReference type="Proteomes" id="UP000031339">
    <property type="component" value="Unassembled WGS sequence"/>
</dbReference>
<protein>
    <submittedName>
        <fullName evidence="1">Phage portal protein</fullName>
    </submittedName>
</protein>
<dbReference type="Pfam" id="PF04860">
    <property type="entry name" value="Phage_portal"/>
    <property type="match status" value="1"/>
</dbReference>
<dbReference type="AlphaFoldDB" id="A0A0C1HUV3"/>
<evidence type="ECO:0000313" key="2">
    <source>
        <dbReference type="Proteomes" id="UP000031339"/>
    </source>
</evidence>
<reference evidence="1 2" key="1">
    <citation type="submission" date="2014-12" db="EMBL/GenBank/DDBJ databases">
        <title>Partial genome sequence of Streptococcus constellatus KCOM 1650 (= ChDC B144).</title>
        <authorList>
            <person name="Kook J.-K."/>
            <person name="Park S.-N."/>
            <person name="Lim Y.K."/>
            <person name="Jo E."/>
        </authorList>
    </citation>
    <scope>NUCLEOTIDE SEQUENCE [LARGE SCALE GENOMIC DNA]</scope>
    <source>
        <strain evidence="1 2">KCOM 1650</strain>
    </source>
</reference>